<name>A0A4P6PZI9_9ACTN</name>
<protein>
    <submittedName>
        <fullName evidence="2">Uncharacterized protein</fullName>
    </submittedName>
</protein>
<gene>
    <name evidence="2" type="ORF">EKD16_09105</name>
</gene>
<feature type="region of interest" description="Disordered" evidence="1">
    <location>
        <begin position="202"/>
        <end position="294"/>
    </location>
</feature>
<feature type="compositionally biased region" description="Gly residues" evidence="1">
    <location>
        <begin position="212"/>
        <end position="223"/>
    </location>
</feature>
<dbReference type="Proteomes" id="UP000292235">
    <property type="component" value="Chromosome"/>
</dbReference>
<proteinExistence type="predicted"/>
<dbReference type="OrthoDB" id="4553959at2"/>
<sequence>MQPTVPQPANPGIRRLCINADVKNYSGQDDVGQLEVQRALPELLTAACERAGLDRAFWARQEQGDGELALLPPGIDEAYTISGLVRELRVGLFHYNRHRSERSRMRLRLAAHEGITYLADSGYAGDAVVTVSRLCASAAVKDALAADARADLALIVSDRVYADVVSQNVFDLFSADFTEVAVSEPAKGFAARAWVYLPGRPPTGPDEAAGSAGAGPGDSGGDGGRVDESTTNTVGDVGGNNTSARDVSGTVENSTHKTVDNSTRYGDTYESIRMDGARGVSFGGHHEHHDHRRR</sequence>
<feature type="compositionally biased region" description="Polar residues" evidence="1">
    <location>
        <begin position="229"/>
        <end position="253"/>
    </location>
</feature>
<dbReference type="KEGG" id="strr:EKD16_09105"/>
<keyword evidence="3" id="KW-1185">Reference proteome</keyword>
<evidence type="ECO:0000313" key="3">
    <source>
        <dbReference type="Proteomes" id="UP000292235"/>
    </source>
</evidence>
<evidence type="ECO:0000256" key="1">
    <source>
        <dbReference type="SAM" id="MobiDB-lite"/>
    </source>
</evidence>
<dbReference type="EMBL" id="CP036455">
    <property type="protein sequence ID" value="QBI53615.1"/>
    <property type="molecule type" value="Genomic_DNA"/>
</dbReference>
<evidence type="ECO:0000313" key="2">
    <source>
        <dbReference type="EMBL" id="QBI53615.1"/>
    </source>
</evidence>
<reference evidence="2 3" key="1">
    <citation type="submission" date="2019-02" db="EMBL/GenBank/DDBJ databases">
        <authorList>
            <person name="Khodamoradi S."/>
            <person name="Hahnke R.L."/>
            <person name="Kaempfer P."/>
            <person name="Schumann P."/>
            <person name="Rohde M."/>
            <person name="Steinert M."/>
            <person name="Luzhetskyy A."/>
            <person name="Wink J."/>
            <person name="Ruckert C."/>
        </authorList>
    </citation>
    <scope>NUCLEOTIDE SEQUENCE [LARGE SCALE GENOMIC DNA]</scope>
    <source>
        <strain evidence="2 3">M2</strain>
    </source>
</reference>
<accession>A0A4P6PZI9</accession>
<organism evidence="2 3">
    <name type="scientific">Streptomonospora litoralis</name>
    <dbReference type="NCBI Taxonomy" id="2498135"/>
    <lineage>
        <taxon>Bacteria</taxon>
        <taxon>Bacillati</taxon>
        <taxon>Actinomycetota</taxon>
        <taxon>Actinomycetes</taxon>
        <taxon>Streptosporangiales</taxon>
        <taxon>Nocardiopsidaceae</taxon>
        <taxon>Streptomonospora</taxon>
    </lineage>
</organism>
<dbReference type="RefSeq" id="WP_131097941.1">
    <property type="nucleotide sequence ID" value="NZ_CP036455.1"/>
</dbReference>
<dbReference type="AlphaFoldDB" id="A0A4P6PZI9"/>